<reference evidence="2 3" key="1">
    <citation type="journal article" date="2012" name="Eukaryot. Cell">
        <title>Draft genome sequence of Wickerhamomyces ciferrii NRRL Y-1031 F-60-10.</title>
        <authorList>
            <person name="Schneider J."/>
            <person name="Andrea H."/>
            <person name="Blom J."/>
            <person name="Jaenicke S."/>
            <person name="Ruckert C."/>
            <person name="Schorsch C."/>
            <person name="Szczepanowski R."/>
            <person name="Farwick M."/>
            <person name="Goesmann A."/>
            <person name="Puhler A."/>
            <person name="Schaffer S."/>
            <person name="Tauch A."/>
            <person name="Kohler T."/>
            <person name="Brinkrolf K."/>
        </authorList>
    </citation>
    <scope>NUCLEOTIDE SEQUENCE [LARGE SCALE GENOMIC DNA]</scope>
    <source>
        <strain evidence="3">ATCC 14091 / BCRC 22168 / CBS 111 / JCM 3599 / NBRC 0793 / NRRL Y-1031 F-60-10</strain>
    </source>
</reference>
<dbReference type="HOGENOM" id="CLU_736098_0_0_1"/>
<name>K0KY46_WICCF</name>
<dbReference type="InParanoid" id="K0KY46"/>
<organism evidence="2 3">
    <name type="scientific">Wickerhamomyces ciferrii (strain ATCC 14091 / BCRC 22168 / CBS 111 / JCM 3599 / NBRC 0793 / NRRL Y-1031 F-60-10)</name>
    <name type="common">Yeast</name>
    <name type="synonym">Pichia ciferrii</name>
    <dbReference type="NCBI Taxonomy" id="1206466"/>
    <lineage>
        <taxon>Eukaryota</taxon>
        <taxon>Fungi</taxon>
        <taxon>Dikarya</taxon>
        <taxon>Ascomycota</taxon>
        <taxon>Saccharomycotina</taxon>
        <taxon>Saccharomycetes</taxon>
        <taxon>Phaffomycetales</taxon>
        <taxon>Wickerhamomycetaceae</taxon>
        <taxon>Wickerhamomyces</taxon>
    </lineage>
</organism>
<feature type="compositionally biased region" description="Polar residues" evidence="1">
    <location>
        <begin position="266"/>
        <end position="279"/>
    </location>
</feature>
<evidence type="ECO:0000256" key="1">
    <source>
        <dbReference type="SAM" id="MobiDB-lite"/>
    </source>
</evidence>
<feature type="compositionally biased region" description="Polar residues" evidence="1">
    <location>
        <begin position="291"/>
        <end position="307"/>
    </location>
</feature>
<evidence type="ECO:0000313" key="3">
    <source>
        <dbReference type="Proteomes" id="UP000009328"/>
    </source>
</evidence>
<protein>
    <submittedName>
        <fullName evidence="2">Uncharacterized protein</fullName>
    </submittedName>
</protein>
<dbReference type="AlphaFoldDB" id="K0KY46"/>
<proteinExistence type="predicted"/>
<keyword evidence="3" id="KW-1185">Reference proteome</keyword>
<dbReference type="Proteomes" id="UP000009328">
    <property type="component" value="Unassembled WGS sequence"/>
</dbReference>
<feature type="compositionally biased region" description="Basic and acidic residues" evidence="1">
    <location>
        <begin position="281"/>
        <end position="290"/>
    </location>
</feature>
<evidence type="ECO:0000313" key="2">
    <source>
        <dbReference type="EMBL" id="CCH46379.1"/>
    </source>
</evidence>
<comment type="caution">
    <text evidence="2">The sequence shown here is derived from an EMBL/GenBank/DDBJ whole genome shotgun (WGS) entry which is preliminary data.</text>
</comment>
<accession>K0KY46</accession>
<dbReference type="EMBL" id="CAIF01000244">
    <property type="protein sequence ID" value="CCH46379.1"/>
    <property type="molecule type" value="Genomic_DNA"/>
</dbReference>
<feature type="region of interest" description="Disordered" evidence="1">
    <location>
        <begin position="266"/>
        <end position="376"/>
    </location>
</feature>
<gene>
    <name evidence="2" type="ORF">BN7_5972</name>
</gene>
<sequence>MSNVHTQSQLPVTNVATNDQAPDFYLKIHDEYKKTKYGKEIHQTNLIIEFYKYLVRNPEKVVQDLRTSGHRTGTLSIGLFRSFLQDYQEINEATRSFYKIDILDLNQISNSGIYGDKEQEAKNLITLYASKAFKNIFKLSGGNVDGVAAQIKLCDLQLGYGTGHLLLNAKQDYMLLDNTSLVNLIVHTILSSEESYKYQTTRDRKRVFSKKINEKIMSKINEIEVVYKSKFLNVNNYLESKIQAILSLMLDIQKTLNNDSKLSTINSKENVSTDDNQLLNEPKHHLDQSPKKSSNMENVSTDDNQLLNNPKHNSEKSPKKSSNKENVSTDDNQLLNKPKSPKKSSNKTGKRSDPSFDSRSLSRTQDKSNVIGCRIV</sequence>
<feature type="compositionally biased region" description="Basic residues" evidence="1">
    <location>
        <begin position="339"/>
        <end position="349"/>
    </location>
</feature>